<feature type="domain" description="NqrA N-terminal barrel-sandwich hybrid" evidence="9">
    <location>
        <begin position="5"/>
        <end position="96"/>
    </location>
</feature>
<sequence>MGLHKVKKGLELPIGGSPRQVVADAPPVRRVAIMADDFPGMKPGFEVVEGDSVRRGQLVFKDRRRGEVRHTAPGAGTVVSIHRGARRALLSVVIELNEREVAGQPSDDDFQPFDSYTGADPDSLDTEAVRALLQESGLWTALRARPFGKVPRPDDPAPHSIFVNAMDSNPLTADPAVVLQGQEDAFRQGLRVLAKLTAGDLFLCVAPGSDISRGIDGVARVEEFKGPHPAGTAGLHIHRLAPVSRSRTVWTVGYQDVACIGRLFATGRLDLDRVIALGGPPLADPHLVRTRAGASTHDLLAGEESRLGDVRYISGSVFSGKAAMGEEYGFLGRYDNQLSVLREEREREFIGWLSPGFKKFSTLPIYVSKLTRPGDMDLGTTTNGSERAIISIGNYEKVMPFDIVVTYLLRAIAVGDVETAEQLGALELTEEDLALCTFVDAGKNEFGPLLRKNLEIIEREG</sequence>
<evidence type="ECO:0000313" key="12">
    <source>
        <dbReference type="EMBL" id="MEK9500997.1"/>
    </source>
</evidence>
<evidence type="ECO:0000256" key="4">
    <source>
        <dbReference type="ARBA" id="ARBA00023053"/>
    </source>
</evidence>
<organism evidence="12 13">
    <name type="scientific">Gaopeijia maritima</name>
    <dbReference type="NCBI Taxonomy" id="3119007"/>
    <lineage>
        <taxon>Bacteria</taxon>
        <taxon>Pseudomonadati</taxon>
        <taxon>Gemmatimonadota</taxon>
        <taxon>Longimicrobiia</taxon>
        <taxon>Gaopeijiales</taxon>
        <taxon>Gaopeijiaceae</taxon>
        <taxon>Gaopeijia</taxon>
    </lineage>
</organism>
<dbReference type="Pfam" id="PF05896">
    <property type="entry name" value="NQRA_N"/>
    <property type="match status" value="1"/>
</dbReference>
<protein>
    <recommendedName>
        <fullName evidence="8">Na(+)-translocating NADH-quinone reductase subunit A</fullName>
        <shortName evidence="8">Na(+)-NQR subunit A</shortName>
        <shortName evidence="8">Na(+)-translocating NQR subunit A</shortName>
        <ecNumber evidence="8">7.2.1.1</ecNumber>
    </recommendedName>
    <alternativeName>
        <fullName evidence="8">NQR complex subunit A</fullName>
    </alternativeName>
    <alternativeName>
        <fullName evidence="8">NQR-1 subunit A</fullName>
    </alternativeName>
</protein>
<evidence type="ECO:0000256" key="2">
    <source>
        <dbReference type="ARBA" id="ARBA00022967"/>
    </source>
</evidence>
<keyword evidence="2 8" id="KW-1278">Translocase</keyword>
<evidence type="ECO:0000259" key="11">
    <source>
        <dbReference type="Pfam" id="PF24836"/>
    </source>
</evidence>
<comment type="function">
    <text evidence="8">NQR complex catalyzes the reduction of ubiquinone-1 to ubiquinol by two successive reactions, coupled with the transport of Na(+) ions from the cytoplasm to the periplasm. NqrA to NqrE are probably involved in the second step, the conversion of ubisemiquinone to ubiquinol.</text>
</comment>
<evidence type="ECO:0000256" key="5">
    <source>
        <dbReference type="ARBA" id="ARBA00023065"/>
    </source>
</evidence>
<comment type="caution">
    <text evidence="12">The sequence shown here is derived from an EMBL/GenBank/DDBJ whole genome shotgun (WGS) entry which is preliminary data.</text>
</comment>
<keyword evidence="7 8" id="KW-0739">Sodium transport</keyword>
<dbReference type="NCBIfam" id="NF003759">
    <property type="entry name" value="PRK05352.1-2"/>
    <property type="match status" value="1"/>
</dbReference>
<evidence type="ECO:0000313" key="13">
    <source>
        <dbReference type="Proteomes" id="UP001484239"/>
    </source>
</evidence>
<keyword evidence="5 8" id="KW-0406">Ion transport</keyword>
<keyword evidence="3 8" id="KW-0520">NAD</keyword>
<dbReference type="EMBL" id="JBBHLI010000004">
    <property type="protein sequence ID" value="MEK9500997.1"/>
    <property type="molecule type" value="Genomic_DNA"/>
</dbReference>
<dbReference type="PANTHER" id="PTHR37839:SF1">
    <property type="entry name" value="NA(+)-TRANSLOCATING NADH-QUINONE REDUCTASE SUBUNIT A"/>
    <property type="match status" value="1"/>
</dbReference>
<name>A0ABU9E8D7_9BACT</name>
<dbReference type="NCBIfam" id="TIGR01936">
    <property type="entry name" value="nqrA"/>
    <property type="match status" value="1"/>
</dbReference>
<dbReference type="InterPro" id="IPR056147">
    <property type="entry name" value="NQRA_N"/>
</dbReference>
<dbReference type="PANTHER" id="PTHR37839">
    <property type="entry name" value="NA(+)-TRANSLOCATING NADH-QUINONE REDUCTASE SUBUNIT A"/>
    <property type="match status" value="1"/>
</dbReference>
<keyword evidence="1 8" id="KW-0813">Transport</keyword>
<dbReference type="HAMAP" id="MF_00425">
    <property type="entry name" value="NqrA"/>
    <property type="match status" value="1"/>
</dbReference>
<dbReference type="InterPro" id="IPR008703">
    <property type="entry name" value="NqrA"/>
</dbReference>
<accession>A0ABU9E8D7</accession>
<dbReference type="RefSeq" id="WP_405276954.1">
    <property type="nucleotide sequence ID" value="NZ_JBBHLI010000004.1"/>
</dbReference>
<evidence type="ECO:0000256" key="3">
    <source>
        <dbReference type="ARBA" id="ARBA00023027"/>
    </source>
</evidence>
<keyword evidence="4 8" id="KW-0915">Sodium</keyword>
<evidence type="ECO:0000256" key="1">
    <source>
        <dbReference type="ARBA" id="ARBA00022448"/>
    </source>
</evidence>
<dbReference type="Pfam" id="PF24836">
    <property type="entry name" value="NQRA_2nd"/>
    <property type="match status" value="1"/>
</dbReference>
<dbReference type="InterPro" id="IPR056148">
    <property type="entry name" value="NQRA_2nd"/>
</dbReference>
<comment type="subunit">
    <text evidence="8">Composed of six subunits; NqrA, NqrB, NqrC, NqrD, NqrE and NqrF.</text>
</comment>
<reference evidence="12 13" key="1">
    <citation type="submission" date="2024-02" db="EMBL/GenBank/DDBJ databases">
        <title>A novel Gemmatimonadota bacterium.</title>
        <authorList>
            <person name="Du Z.-J."/>
            <person name="Ye Y.-Q."/>
        </authorList>
    </citation>
    <scope>NUCLEOTIDE SEQUENCE [LARGE SCALE GENOMIC DNA]</scope>
    <source>
        <strain evidence="12 13">DH-20</strain>
    </source>
</reference>
<evidence type="ECO:0000256" key="8">
    <source>
        <dbReference type="HAMAP-Rule" id="MF_00425"/>
    </source>
</evidence>
<evidence type="ECO:0000256" key="6">
    <source>
        <dbReference type="ARBA" id="ARBA00023075"/>
    </source>
</evidence>
<comment type="catalytic activity">
    <reaction evidence="8">
        <text>a ubiquinone + n Na(+)(in) + NADH + H(+) = a ubiquinol + n Na(+)(out) + NAD(+)</text>
        <dbReference type="Rhea" id="RHEA:47748"/>
        <dbReference type="Rhea" id="RHEA-COMP:9565"/>
        <dbReference type="Rhea" id="RHEA-COMP:9566"/>
        <dbReference type="ChEBI" id="CHEBI:15378"/>
        <dbReference type="ChEBI" id="CHEBI:16389"/>
        <dbReference type="ChEBI" id="CHEBI:17976"/>
        <dbReference type="ChEBI" id="CHEBI:29101"/>
        <dbReference type="ChEBI" id="CHEBI:57540"/>
        <dbReference type="ChEBI" id="CHEBI:57945"/>
        <dbReference type="EC" id="7.2.1.1"/>
    </reaction>
</comment>
<feature type="domain" description="Na(+)-translocating NADH-quinone reductase subunit A C-terminal" evidence="10">
    <location>
        <begin position="274"/>
        <end position="323"/>
    </location>
</feature>
<keyword evidence="6 8" id="KW-0830">Ubiquinone</keyword>
<keyword evidence="13" id="KW-1185">Reference proteome</keyword>
<comment type="similarity">
    <text evidence="8">Belongs to the NqrA family.</text>
</comment>
<evidence type="ECO:0000259" key="10">
    <source>
        <dbReference type="Pfam" id="PF11973"/>
    </source>
</evidence>
<gene>
    <name evidence="8" type="primary">nqrA</name>
    <name evidence="12" type="ORF">WI372_08415</name>
</gene>
<evidence type="ECO:0000259" key="9">
    <source>
        <dbReference type="Pfam" id="PF05896"/>
    </source>
</evidence>
<dbReference type="EC" id="7.2.1.1" evidence="8"/>
<dbReference type="Proteomes" id="UP001484239">
    <property type="component" value="Unassembled WGS sequence"/>
</dbReference>
<proteinExistence type="inferred from homology"/>
<dbReference type="InterPro" id="IPR022615">
    <property type="entry name" value="NqrA_C_domain"/>
</dbReference>
<evidence type="ECO:0000256" key="7">
    <source>
        <dbReference type="ARBA" id="ARBA00023201"/>
    </source>
</evidence>
<dbReference type="Pfam" id="PF11973">
    <property type="entry name" value="NQRA_SLBB"/>
    <property type="match status" value="1"/>
</dbReference>
<feature type="domain" description="NqrA second alpha/beta" evidence="11">
    <location>
        <begin position="124"/>
        <end position="269"/>
    </location>
</feature>